<feature type="region of interest" description="Disordered" evidence="1">
    <location>
        <begin position="1"/>
        <end position="28"/>
    </location>
</feature>
<dbReference type="RefSeq" id="WP_167476160.1">
    <property type="nucleotide sequence ID" value="NZ_CP046172.1"/>
</dbReference>
<protein>
    <submittedName>
        <fullName evidence="3">Uncharacterized protein</fullName>
    </submittedName>
</protein>
<feature type="region of interest" description="Disordered" evidence="1">
    <location>
        <begin position="73"/>
        <end position="92"/>
    </location>
</feature>
<name>A0A6G9YK62_9NOCA</name>
<keyword evidence="2" id="KW-0472">Membrane</keyword>
<reference evidence="3 4" key="1">
    <citation type="journal article" date="2019" name="ACS Chem. Biol.">
        <title>Identification and Mobilization of a Cryptic Antibiotic Biosynthesis Gene Locus from a Human-Pathogenic Nocardia Isolate.</title>
        <authorList>
            <person name="Herisse M."/>
            <person name="Ishida K."/>
            <person name="Porter J.L."/>
            <person name="Howden B."/>
            <person name="Hertweck C."/>
            <person name="Stinear T.P."/>
            <person name="Pidot S.J."/>
        </authorList>
    </citation>
    <scope>NUCLEOTIDE SEQUENCE [LARGE SCALE GENOMIC DNA]</scope>
    <source>
        <strain evidence="3 4">AUSMDU00012717</strain>
    </source>
</reference>
<evidence type="ECO:0000256" key="2">
    <source>
        <dbReference type="SAM" id="Phobius"/>
    </source>
</evidence>
<keyword evidence="4" id="KW-1185">Reference proteome</keyword>
<feature type="transmembrane region" description="Helical" evidence="2">
    <location>
        <begin position="157"/>
        <end position="183"/>
    </location>
</feature>
<evidence type="ECO:0000313" key="3">
    <source>
        <dbReference type="EMBL" id="QIS13649.1"/>
    </source>
</evidence>
<evidence type="ECO:0000313" key="4">
    <source>
        <dbReference type="Proteomes" id="UP000503540"/>
    </source>
</evidence>
<dbReference type="AlphaFoldDB" id="A0A6G9YK62"/>
<dbReference type="KEGG" id="nah:F5544_29020"/>
<dbReference type="EMBL" id="CP046172">
    <property type="protein sequence ID" value="QIS13649.1"/>
    <property type="molecule type" value="Genomic_DNA"/>
</dbReference>
<organism evidence="3 4">
    <name type="scientific">Nocardia arthritidis</name>
    <dbReference type="NCBI Taxonomy" id="228602"/>
    <lineage>
        <taxon>Bacteria</taxon>
        <taxon>Bacillati</taxon>
        <taxon>Actinomycetota</taxon>
        <taxon>Actinomycetes</taxon>
        <taxon>Mycobacteriales</taxon>
        <taxon>Nocardiaceae</taxon>
        <taxon>Nocardia</taxon>
    </lineage>
</organism>
<gene>
    <name evidence="3" type="ORF">F5544_29020</name>
</gene>
<dbReference type="Proteomes" id="UP000503540">
    <property type="component" value="Chromosome"/>
</dbReference>
<feature type="transmembrane region" description="Helical" evidence="2">
    <location>
        <begin position="126"/>
        <end position="145"/>
    </location>
</feature>
<evidence type="ECO:0000256" key="1">
    <source>
        <dbReference type="SAM" id="MobiDB-lite"/>
    </source>
</evidence>
<keyword evidence="2" id="KW-0812">Transmembrane</keyword>
<proteinExistence type="predicted"/>
<keyword evidence="2" id="KW-1133">Transmembrane helix</keyword>
<feature type="transmembrane region" description="Helical" evidence="2">
    <location>
        <begin position="102"/>
        <end position="120"/>
    </location>
</feature>
<sequence length="201" mass="21741">MRVFRDNHDHNDDDHDNDGREPIDPRTDGEILADEFADYLALAAEVADNPPPPDPLDEPTTIDRPRLRLVTTGTDTLDETDDADPWAKTSDPDYGRTARRRLVRGAAGGSAVVVGLGALAGWGEPFVVVGPLTAYGLGWLAYLWWHAALRPTIPQVLATAATGTGHAIAAIATTLVALLRAVVSRIEDARDRHENHRTATT</sequence>
<accession>A0A6G9YK62</accession>